<dbReference type="Proteomes" id="UP001216674">
    <property type="component" value="Unassembled WGS sequence"/>
</dbReference>
<keyword evidence="2" id="KW-1185">Reference proteome</keyword>
<reference evidence="1 2" key="1">
    <citation type="submission" date="2023-03" db="EMBL/GenBank/DDBJ databases">
        <title>Draft assemblies of triclosan tolerant bacteria isolated from returned activated sludge.</title>
        <authorList>
            <person name="Van Hamelsveld S."/>
        </authorList>
    </citation>
    <scope>NUCLEOTIDE SEQUENCE [LARGE SCALE GENOMIC DNA]</scope>
    <source>
        <strain evidence="1 2">GW210010_S58</strain>
    </source>
</reference>
<evidence type="ECO:0000313" key="2">
    <source>
        <dbReference type="Proteomes" id="UP001216674"/>
    </source>
</evidence>
<dbReference type="InterPro" id="IPR016035">
    <property type="entry name" value="Acyl_Trfase/lysoPLipase"/>
</dbReference>
<dbReference type="RefSeq" id="WP_276263418.1">
    <property type="nucleotide sequence ID" value="NZ_JARJLM010000017.1"/>
</dbReference>
<name>A0ABT6AG45_9BURK</name>
<dbReference type="InterPro" id="IPR001227">
    <property type="entry name" value="Ac_transferase_dom_sf"/>
</dbReference>
<accession>A0ABT6AG45</accession>
<evidence type="ECO:0000313" key="1">
    <source>
        <dbReference type="EMBL" id="MDF3831576.1"/>
    </source>
</evidence>
<protein>
    <submittedName>
        <fullName evidence="1">Uncharacterized protein</fullName>
    </submittedName>
</protein>
<dbReference type="SUPFAM" id="SSF52151">
    <property type="entry name" value="FabD/lysophospholipase-like"/>
    <property type="match status" value="1"/>
</dbReference>
<proteinExistence type="predicted"/>
<organism evidence="1 2">
    <name type="scientific">Cupriavidus basilensis</name>
    <dbReference type="NCBI Taxonomy" id="68895"/>
    <lineage>
        <taxon>Bacteria</taxon>
        <taxon>Pseudomonadati</taxon>
        <taxon>Pseudomonadota</taxon>
        <taxon>Betaproteobacteria</taxon>
        <taxon>Burkholderiales</taxon>
        <taxon>Burkholderiaceae</taxon>
        <taxon>Cupriavidus</taxon>
    </lineage>
</organism>
<comment type="caution">
    <text evidence="1">The sequence shown here is derived from an EMBL/GenBank/DDBJ whole genome shotgun (WGS) entry which is preliminary data.</text>
</comment>
<dbReference type="EMBL" id="JARJLM010000017">
    <property type="protein sequence ID" value="MDF3831576.1"/>
    <property type="molecule type" value="Genomic_DNA"/>
</dbReference>
<dbReference type="Gene3D" id="3.40.366.10">
    <property type="entry name" value="Malonyl-Coenzyme A Acyl Carrier Protein, domain 2"/>
    <property type="match status" value="1"/>
</dbReference>
<gene>
    <name evidence="1" type="ORF">P3W85_01165</name>
</gene>
<sequence length="71" mass="7309">MGRLWQDSRGLRGRQRAERNGARIDAGQLCLLVAGVASARLLLDDGTTVDGMAGLSIGAYAAAVVPNAPTS</sequence>